<evidence type="ECO:0000313" key="8">
    <source>
        <dbReference type="Proteomes" id="UP000617145"/>
    </source>
</evidence>
<evidence type="ECO:0000256" key="4">
    <source>
        <dbReference type="ARBA" id="ARBA00022729"/>
    </source>
</evidence>
<dbReference type="InterPro" id="IPR004682">
    <property type="entry name" value="TRAP_DctP"/>
</dbReference>
<dbReference type="EMBL" id="BMJV01000009">
    <property type="protein sequence ID" value="GGG83665.1"/>
    <property type="molecule type" value="Genomic_DNA"/>
</dbReference>
<proteinExistence type="inferred from homology"/>
<feature type="signal peptide" evidence="6">
    <location>
        <begin position="1"/>
        <end position="23"/>
    </location>
</feature>
<dbReference type="RefSeq" id="WP_188791774.1">
    <property type="nucleotide sequence ID" value="NZ_BMJV01000009.1"/>
</dbReference>
<evidence type="ECO:0000313" key="7">
    <source>
        <dbReference type="EMBL" id="GGG83665.1"/>
    </source>
</evidence>
<feature type="chain" id="PRO_5035179726" description="Tripartite ATP-independent transporter solute receptor, DctP family" evidence="6">
    <location>
        <begin position="24"/>
        <end position="335"/>
    </location>
</feature>
<reference evidence="7" key="2">
    <citation type="submission" date="2020-09" db="EMBL/GenBank/DDBJ databases">
        <authorList>
            <person name="Sun Q."/>
            <person name="Zhou Y."/>
        </authorList>
    </citation>
    <scope>NUCLEOTIDE SEQUENCE</scope>
    <source>
        <strain evidence="7">CGMCC 1.15762</strain>
    </source>
</reference>
<keyword evidence="8" id="KW-1185">Reference proteome</keyword>
<dbReference type="AlphaFoldDB" id="A0A8J2ZNG4"/>
<evidence type="ECO:0000256" key="6">
    <source>
        <dbReference type="SAM" id="SignalP"/>
    </source>
</evidence>
<dbReference type="CDD" id="cd13603">
    <property type="entry name" value="PBP2_TRAP_Siap_TeaA_like"/>
    <property type="match status" value="1"/>
</dbReference>
<comment type="subcellular location">
    <subcellularLocation>
        <location evidence="1">Periplasm</location>
    </subcellularLocation>
</comment>
<protein>
    <recommendedName>
        <fullName evidence="9">Tripartite ATP-independent transporter solute receptor, DctP family</fullName>
    </recommendedName>
</protein>
<dbReference type="GO" id="GO:0055085">
    <property type="term" value="P:transmembrane transport"/>
    <property type="evidence" value="ECO:0007669"/>
    <property type="project" value="InterPro"/>
</dbReference>
<dbReference type="PANTHER" id="PTHR33376">
    <property type="match status" value="1"/>
</dbReference>
<dbReference type="PANTHER" id="PTHR33376:SF7">
    <property type="entry name" value="C4-DICARBOXYLATE-BINDING PROTEIN DCTB"/>
    <property type="match status" value="1"/>
</dbReference>
<keyword evidence="3" id="KW-0813">Transport</keyword>
<keyword evidence="5" id="KW-0574">Periplasm</keyword>
<comment type="caution">
    <text evidence="7">The sequence shown here is derived from an EMBL/GenBank/DDBJ whole genome shotgun (WGS) entry which is preliminary data.</text>
</comment>
<organism evidence="7 8">
    <name type="scientific">Salipiger pallidus</name>
    <dbReference type="NCBI Taxonomy" id="1775170"/>
    <lineage>
        <taxon>Bacteria</taxon>
        <taxon>Pseudomonadati</taxon>
        <taxon>Pseudomonadota</taxon>
        <taxon>Alphaproteobacteria</taxon>
        <taxon>Rhodobacterales</taxon>
        <taxon>Roseobacteraceae</taxon>
        <taxon>Salipiger</taxon>
    </lineage>
</organism>
<dbReference type="Gene3D" id="3.40.190.170">
    <property type="entry name" value="Bacterial extracellular solute-binding protein, family 7"/>
    <property type="match status" value="1"/>
</dbReference>
<evidence type="ECO:0000256" key="5">
    <source>
        <dbReference type="ARBA" id="ARBA00022764"/>
    </source>
</evidence>
<gene>
    <name evidence="7" type="ORF">GCM10011415_37050</name>
</gene>
<dbReference type="PIRSF" id="PIRSF006470">
    <property type="entry name" value="DctB"/>
    <property type="match status" value="1"/>
</dbReference>
<dbReference type="GO" id="GO:0030288">
    <property type="term" value="C:outer membrane-bounded periplasmic space"/>
    <property type="evidence" value="ECO:0007669"/>
    <property type="project" value="InterPro"/>
</dbReference>
<evidence type="ECO:0000256" key="3">
    <source>
        <dbReference type="ARBA" id="ARBA00022448"/>
    </source>
</evidence>
<dbReference type="Proteomes" id="UP000617145">
    <property type="component" value="Unassembled WGS sequence"/>
</dbReference>
<name>A0A8J2ZNG4_9RHOB</name>
<sequence>MKPIKTLLWSCAASCAFALPAMAADYTMIMAHGLSDRAHPLYKAFEKIETDIEERSEGRIDVVDQGGGALGGDREVMESLMLGDIQFAPLGTSGAVQFIPEFAVFDIPYVLPTDPAVLKPLLNDSDLSEQLTSVLADRGIMFGGILDGGFRNLTTSGTEVHTPADIADNGLRIRVQENPVHIAIWRDLGAAPTPIAFPELYGALQQGVVDGQENPYGHILSQRFYEVQDYLINTQHIFLANINLINQEWFEGLPEDLQTIVSDVLAESVDYQWDLQAEAEGDMREQLAEHLTIIDLTDEEIAQFRDQTSGIIDMARERAGDETVDALLSATDSAQ</sequence>
<accession>A0A8J2ZNG4</accession>
<evidence type="ECO:0008006" key="9">
    <source>
        <dbReference type="Google" id="ProtNLM"/>
    </source>
</evidence>
<comment type="similarity">
    <text evidence="2">Belongs to the bacterial solute-binding protein 7 family.</text>
</comment>
<dbReference type="NCBIfam" id="NF037995">
    <property type="entry name" value="TRAP_S1"/>
    <property type="match status" value="1"/>
</dbReference>
<evidence type="ECO:0000256" key="2">
    <source>
        <dbReference type="ARBA" id="ARBA00009023"/>
    </source>
</evidence>
<keyword evidence="4 6" id="KW-0732">Signal</keyword>
<dbReference type="NCBIfam" id="TIGR00787">
    <property type="entry name" value="dctP"/>
    <property type="match status" value="1"/>
</dbReference>
<reference evidence="7" key="1">
    <citation type="journal article" date="2014" name="Int. J. Syst. Evol. Microbiol.">
        <title>Complete genome sequence of Corynebacterium casei LMG S-19264T (=DSM 44701T), isolated from a smear-ripened cheese.</title>
        <authorList>
            <consortium name="US DOE Joint Genome Institute (JGI-PGF)"/>
            <person name="Walter F."/>
            <person name="Albersmeier A."/>
            <person name="Kalinowski J."/>
            <person name="Ruckert C."/>
        </authorList>
    </citation>
    <scope>NUCLEOTIDE SEQUENCE</scope>
    <source>
        <strain evidence="7">CGMCC 1.15762</strain>
    </source>
</reference>
<dbReference type="Pfam" id="PF03480">
    <property type="entry name" value="DctP"/>
    <property type="match status" value="1"/>
</dbReference>
<dbReference type="InterPro" id="IPR038404">
    <property type="entry name" value="TRAP_DctP_sf"/>
</dbReference>
<evidence type="ECO:0000256" key="1">
    <source>
        <dbReference type="ARBA" id="ARBA00004418"/>
    </source>
</evidence>
<dbReference type="InterPro" id="IPR018389">
    <property type="entry name" value="DctP_fam"/>
</dbReference>